<reference evidence="2" key="1">
    <citation type="submission" date="2021-02" db="EMBL/GenBank/DDBJ databases">
        <title>Metagenome analyses of Stigonema ocellatum DSM 106950, Chlorogloea purpurea SAG 13.99 and Gomphosphaeria aponina DSM 107014.</title>
        <authorList>
            <person name="Marter P."/>
            <person name="Huang S."/>
        </authorList>
    </citation>
    <scope>NUCLEOTIDE SEQUENCE</scope>
    <source>
        <strain evidence="2">JP213</strain>
    </source>
</reference>
<evidence type="ECO:0000313" key="3">
    <source>
        <dbReference type="Proteomes" id="UP000767446"/>
    </source>
</evidence>
<protein>
    <submittedName>
        <fullName evidence="2">Uncharacterized protein</fullName>
    </submittedName>
</protein>
<organism evidence="2 3">
    <name type="scientific">Gomphosphaeria aponina SAG 52.96 = DSM 107014</name>
    <dbReference type="NCBI Taxonomy" id="1521640"/>
    <lineage>
        <taxon>Bacteria</taxon>
        <taxon>Bacillati</taxon>
        <taxon>Cyanobacteriota</taxon>
        <taxon>Cyanophyceae</taxon>
        <taxon>Oscillatoriophycideae</taxon>
        <taxon>Chroococcales</taxon>
        <taxon>Gomphosphaeriaceae</taxon>
        <taxon>Gomphosphaeria</taxon>
    </lineage>
</organism>
<dbReference type="Proteomes" id="UP000767446">
    <property type="component" value="Unassembled WGS sequence"/>
</dbReference>
<sequence length="85" mass="9378">MSRLVLLGIVAIALLVIAPLVGASSSISVTPNKGGSSLLARTVFDVAEEGINKEELLDNADERREENKRENRRDDNKEWADNEEE</sequence>
<accession>A0A941JT42</accession>
<evidence type="ECO:0000256" key="1">
    <source>
        <dbReference type="SAM" id="MobiDB-lite"/>
    </source>
</evidence>
<feature type="region of interest" description="Disordered" evidence="1">
    <location>
        <begin position="57"/>
        <end position="85"/>
    </location>
</feature>
<name>A0A941JT42_9CHRO</name>
<evidence type="ECO:0000313" key="2">
    <source>
        <dbReference type="EMBL" id="MBR8827922.1"/>
    </source>
</evidence>
<dbReference type="EMBL" id="JADQBC010000048">
    <property type="protein sequence ID" value="MBR8827922.1"/>
    <property type="molecule type" value="Genomic_DNA"/>
</dbReference>
<comment type="caution">
    <text evidence="2">The sequence shown here is derived from an EMBL/GenBank/DDBJ whole genome shotgun (WGS) entry which is preliminary data.</text>
</comment>
<gene>
    <name evidence="2" type="ORF">DSM107014_08470</name>
</gene>
<proteinExistence type="predicted"/>
<dbReference type="AlphaFoldDB" id="A0A941JT42"/>